<protein>
    <submittedName>
        <fullName evidence="2">CAP domain-containing protein</fullName>
    </submittedName>
</protein>
<name>A0ABW3PGQ2_9LACO</name>
<comment type="caution">
    <text evidence="2">The sequence shown here is derived from an EMBL/GenBank/DDBJ whole genome shotgun (WGS) entry which is preliminary data.</text>
</comment>
<dbReference type="Gene3D" id="3.40.33.10">
    <property type="entry name" value="CAP"/>
    <property type="match status" value="1"/>
</dbReference>
<dbReference type="SUPFAM" id="SSF55797">
    <property type="entry name" value="PR-1-like"/>
    <property type="match status" value="1"/>
</dbReference>
<sequence length="429" mass="47445">MKLSKVILFGALGLTLGSGTMMPKQVSAKRKPSILRVVSSEAHVKQYRVSKGTIYKNYNLTKVKDKASNYKKTVFYSNETVTVKRPNGKKAVYRTLSNRYGKEFGYIWHGYTKKVKTLSWNFGDYDAPTKKSNTDNKETNFYSSSELQQINSLRSKATGIYNSTKGMYQEKPSLSGSFNPGKLNDSYIQGTVDWINFYRNLYDLKPIIANSNWNTEAQYGAATLAAADSGLSHGLVGLSKPNYISQSDWDRGAQATKTSNLSMGVTSPEDNVNSYINDSGNDVPGHREWILGGITEVGVGQVKEYNDLKVFDLTDHSTAPTEIKFPNSGLFPFEASSDTRWSLSLPQRLSTSAKPAITVHDNTTNKDVSVSKVLISNAGYGEFGTSISYEPDSDSIKENHSYTINISNLPNGMADVSYSTKLFPIHKAD</sequence>
<dbReference type="InterPro" id="IPR035940">
    <property type="entry name" value="CAP_sf"/>
</dbReference>
<dbReference type="CDD" id="cd05379">
    <property type="entry name" value="CAP_bacterial"/>
    <property type="match status" value="1"/>
</dbReference>
<keyword evidence="3" id="KW-1185">Reference proteome</keyword>
<proteinExistence type="predicted"/>
<feature type="domain" description="SCP" evidence="1">
    <location>
        <begin position="195"/>
        <end position="309"/>
    </location>
</feature>
<gene>
    <name evidence="2" type="ORF">ACFQ22_05660</name>
</gene>
<evidence type="ECO:0000313" key="2">
    <source>
        <dbReference type="EMBL" id="MFD1124852.1"/>
    </source>
</evidence>
<dbReference type="EMBL" id="JBHTLH010000015">
    <property type="protein sequence ID" value="MFD1124852.1"/>
    <property type="molecule type" value="Genomic_DNA"/>
</dbReference>
<accession>A0ABW3PGQ2</accession>
<dbReference type="InterPro" id="IPR014044">
    <property type="entry name" value="CAP_dom"/>
</dbReference>
<reference evidence="3" key="1">
    <citation type="journal article" date="2019" name="Int. J. Syst. Evol. Microbiol.">
        <title>The Global Catalogue of Microorganisms (GCM) 10K type strain sequencing project: providing services to taxonomists for standard genome sequencing and annotation.</title>
        <authorList>
            <consortium name="The Broad Institute Genomics Platform"/>
            <consortium name="The Broad Institute Genome Sequencing Center for Infectious Disease"/>
            <person name="Wu L."/>
            <person name="Ma J."/>
        </authorList>
    </citation>
    <scope>NUCLEOTIDE SEQUENCE [LARGE SCALE GENOMIC DNA]</scope>
    <source>
        <strain evidence="3">CCUG 71848</strain>
    </source>
</reference>
<evidence type="ECO:0000259" key="1">
    <source>
        <dbReference type="Pfam" id="PF00188"/>
    </source>
</evidence>
<dbReference type="Pfam" id="PF00188">
    <property type="entry name" value="CAP"/>
    <property type="match status" value="1"/>
</dbReference>
<evidence type="ECO:0000313" key="3">
    <source>
        <dbReference type="Proteomes" id="UP001597156"/>
    </source>
</evidence>
<organism evidence="2 3">
    <name type="scientific">Lentilactobacillus raoultii</name>
    <dbReference type="NCBI Taxonomy" id="1987503"/>
    <lineage>
        <taxon>Bacteria</taxon>
        <taxon>Bacillati</taxon>
        <taxon>Bacillota</taxon>
        <taxon>Bacilli</taxon>
        <taxon>Lactobacillales</taxon>
        <taxon>Lactobacillaceae</taxon>
        <taxon>Lentilactobacillus</taxon>
    </lineage>
</organism>
<dbReference type="RefSeq" id="WP_121977624.1">
    <property type="nucleotide sequence ID" value="NZ_JBHTLH010000015.1"/>
</dbReference>
<dbReference type="Proteomes" id="UP001597156">
    <property type="component" value="Unassembled WGS sequence"/>
</dbReference>